<comment type="caution">
    <text evidence="3">The sequence shown here is derived from an EMBL/GenBank/DDBJ whole genome shotgun (WGS) entry which is preliminary data.</text>
</comment>
<dbReference type="EMBL" id="JALGAR010000007">
    <property type="protein sequence ID" value="MCI4659884.1"/>
    <property type="molecule type" value="Genomic_DNA"/>
</dbReference>
<dbReference type="InterPro" id="IPR024078">
    <property type="entry name" value="LmbE-like_dom_sf"/>
</dbReference>
<evidence type="ECO:0000256" key="2">
    <source>
        <dbReference type="SAM" id="Phobius"/>
    </source>
</evidence>
<gene>
    <name evidence="3" type="ORF">MQH31_18915</name>
</gene>
<feature type="transmembrane region" description="Helical" evidence="2">
    <location>
        <begin position="277"/>
        <end position="298"/>
    </location>
</feature>
<protein>
    <submittedName>
        <fullName evidence="3">PIG-L family deacetylase</fullName>
    </submittedName>
</protein>
<keyword evidence="2" id="KW-0812">Transmembrane</keyword>
<keyword evidence="2" id="KW-1133">Transmembrane helix</keyword>
<feature type="region of interest" description="Disordered" evidence="1">
    <location>
        <begin position="188"/>
        <end position="235"/>
    </location>
</feature>
<keyword evidence="4" id="KW-1185">Reference proteome</keyword>
<feature type="transmembrane region" description="Helical" evidence="2">
    <location>
        <begin position="245"/>
        <end position="265"/>
    </location>
</feature>
<keyword evidence="2" id="KW-0472">Membrane</keyword>
<dbReference type="RefSeq" id="WP_243013337.1">
    <property type="nucleotide sequence ID" value="NZ_JALGAR010000007.1"/>
</dbReference>
<dbReference type="Proteomes" id="UP001165341">
    <property type="component" value="Unassembled WGS sequence"/>
</dbReference>
<sequence>MSAKPTLGSSSMVMSGSAERVVFVHDGPGDEAWFTGGTIARLRGDDAEVVVLFGARAPGDDGDSTAGASSEVRAALSALGVSDWRFLPVAADPAAAVVAVLDEVRATAIVIGARSELLQAAAADAARVSRVPVFVSRGVTEAIGQRIVAIDVSDHLEQKLAALSAYSDRWTVDGRVVSAIRPGAPAGTVTGTETYLRDTPPPAAPADRSAASAAPAPQPAADPADAPQQVSPAPAGPVATGALRALASLVAFAAGVVFGVLGTVAHQATVSVGSVTLPAGLVLATLAASALLIGLRLVLDDRVVVLACTIGLVGSIFLLSLKSTGGSVLVPAGLAGTLWTALPTLVASLVLAWPRLPQRSTRPGRGA</sequence>
<accession>A0AA41R010</accession>
<reference evidence="3" key="1">
    <citation type="submission" date="2022-03" db="EMBL/GenBank/DDBJ databases">
        <title>Cryobacterium sp. nov. strain ZS14-85, isolated from Antarctic soil.</title>
        <authorList>
            <person name="Li J."/>
            <person name="Niu G."/>
        </authorList>
    </citation>
    <scope>NUCLEOTIDE SEQUENCE</scope>
    <source>
        <strain evidence="3">ZS14-85</strain>
    </source>
</reference>
<dbReference type="AlphaFoldDB" id="A0AA41R010"/>
<evidence type="ECO:0000313" key="4">
    <source>
        <dbReference type="Proteomes" id="UP001165341"/>
    </source>
</evidence>
<feature type="compositionally biased region" description="Low complexity" evidence="1">
    <location>
        <begin position="205"/>
        <end position="233"/>
    </location>
</feature>
<feature type="transmembrane region" description="Helical" evidence="2">
    <location>
        <begin position="333"/>
        <end position="353"/>
    </location>
</feature>
<feature type="transmembrane region" description="Helical" evidence="2">
    <location>
        <begin position="303"/>
        <end position="321"/>
    </location>
</feature>
<dbReference type="Gene3D" id="3.40.50.10320">
    <property type="entry name" value="LmbE-like"/>
    <property type="match status" value="1"/>
</dbReference>
<name>A0AA41R010_9MICO</name>
<organism evidence="3 4">
    <name type="scientific">Cryobacterium zhongshanensis</name>
    <dbReference type="NCBI Taxonomy" id="2928153"/>
    <lineage>
        <taxon>Bacteria</taxon>
        <taxon>Bacillati</taxon>
        <taxon>Actinomycetota</taxon>
        <taxon>Actinomycetes</taxon>
        <taxon>Micrococcales</taxon>
        <taxon>Microbacteriaceae</taxon>
        <taxon>Cryobacterium</taxon>
    </lineage>
</organism>
<evidence type="ECO:0000256" key="1">
    <source>
        <dbReference type="SAM" id="MobiDB-lite"/>
    </source>
</evidence>
<dbReference type="SUPFAM" id="SSF102588">
    <property type="entry name" value="LmbE-like"/>
    <property type="match status" value="1"/>
</dbReference>
<proteinExistence type="predicted"/>
<evidence type="ECO:0000313" key="3">
    <source>
        <dbReference type="EMBL" id="MCI4659884.1"/>
    </source>
</evidence>